<evidence type="ECO:0000313" key="3">
    <source>
        <dbReference type="Proteomes" id="UP000275048"/>
    </source>
</evidence>
<dbReference type="RefSeq" id="WP_122936608.1">
    <property type="nucleotide sequence ID" value="NZ_JBHSNT010000060.1"/>
</dbReference>
<evidence type="ECO:0000313" key="2">
    <source>
        <dbReference type="EMBL" id="RNB50100.1"/>
    </source>
</evidence>
<organism evidence="2 3">
    <name type="scientific">Agromyces tardus</name>
    <dbReference type="NCBI Taxonomy" id="2583849"/>
    <lineage>
        <taxon>Bacteria</taxon>
        <taxon>Bacillati</taxon>
        <taxon>Actinomycetota</taxon>
        <taxon>Actinomycetes</taxon>
        <taxon>Micrococcales</taxon>
        <taxon>Microbacteriaceae</taxon>
        <taxon>Agromyces</taxon>
    </lineage>
</organism>
<dbReference type="InterPro" id="IPR005149">
    <property type="entry name" value="Tscrpt_reg_PadR_N"/>
</dbReference>
<name>A0A3M8AG58_9MICO</name>
<dbReference type="Pfam" id="PF03551">
    <property type="entry name" value="PadR"/>
    <property type="match status" value="1"/>
</dbReference>
<reference evidence="2 3" key="1">
    <citation type="submission" date="2018-10" db="EMBL/GenBank/DDBJ databases">
        <title>Isolation, diversity and antibacterial activity of antinobacteria from the wheat rhizosphere soil.</title>
        <authorList>
            <person name="Sun T."/>
        </authorList>
    </citation>
    <scope>NUCLEOTIDE SEQUENCE [LARGE SCALE GENOMIC DNA]</scope>
    <source>
        <strain evidence="2 3">SJ-23</strain>
    </source>
</reference>
<dbReference type="AlphaFoldDB" id="A0A3M8AG58"/>
<feature type="domain" description="Transcription regulator PadR N-terminal" evidence="1">
    <location>
        <begin position="26"/>
        <end position="97"/>
    </location>
</feature>
<accession>A0A3M8AG58</accession>
<comment type="caution">
    <text evidence="2">The sequence shown here is derived from an EMBL/GenBank/DDBJ whole genome shotgun (WGS) entry which is preliminary data.</text>
</comment>
<sequence length="117" mass="12709">MPRRREGRLVGLEVDILGAGIELQADDGDFYGFALAKRLADRAGATALTAHGTLYKALGRLAERGLVESEWEDPGIAAEEGRPRRRLYRVTGAGVVAYRAETEQRTALAPNPRTAFA</sequence>
<dbReference type="PANTHER" id="PTHR33169">
    <property type="entry name" value="PADR-FAMILY TRANSCRIPTIONAL REGULATOR"/>
    <property type="match status" value="1"/>
</dbReference>
<proteinExistence type="predicted"/>
<keyword evidence="3" id="KW-1185">Reference proteome</keyword>
<dbReference type="OrthoDB" id="122286at2"/>
<evidence type="ECO:0000259" key="1">
    <source>
        <dbReference type="Pfam" id="PF03551"/>
    </source>
</evidence>
<dbReference type="EMBL" id="RHHB01000011">
    <property type="protein sequence ID" value="RNB50100.1"/>
    <property type="molecule type" value="Genomic_DNA"/>
</dbReference>
<dbReference type="InterPro" id="IPR036390">
    <property type="entry name" value="WH_DNA-bd_sf"/>
</dbReference>
<gene>
    <name evidence="2" type="ORF">EDM22_08365</name>
</gene>
<dbReference type="InterPro" id="IPR036388">
    <property type="entry name" value="WH-like_DNA-bd_sf"/>
</dbReference>
<dbReference type="InterPro" id="IPR052509">
    <property type="entry name" value="Metal_resp_DNA-bind_regulator"/>
</dbReference>
<dbReference type="Gene3D" id="1.10.10.10">
    <property type="entry name" value="Winged helix-like DNA-binding domain superfamily/Winged helix DNA-binding domain"/>
    <property type="match status" value="1"/>
</dbReference>
<dbReference type="PANTHER" id="PTHR33169:SF14">
    <property type="entry name" value="TRANSCRIPTIONAL REGULATOR RV3488"/>
    <property type="match status" value="1"/>
</dbReference>
<protein>
    <recommendedName>
        <fullName evidence="1">Transcription regulator PadR N-terminal domain-containing protein</fullName>
    </recommendedName>
</protein>
<dbReference type="Proteomes" id="UP000275048">
    <property type="component" value="Unassembled WGS sequence"/>
</dbReference>
<dbReference type="SUPFAM" id="SSF46785">
    <property type="entry name" value="Winged helix' DNA-binding domain"/>
    <property type="match status" value="1"/>
</dbReference>